<dbReference type="OrthoDB" id="10253416at2759"/>
<reference evidence="2 3" key="2">
    <citation type="journal article" date="2013" name="Genome Biol. Evol.">
        <title>Genome sequencing of Giardia lamblia genotypes A2 and B isolates (DH and GS) and comparative analysis with the genomes of genotypes A1 and E (WB and Pig).</title>
        <authorList>
            <person name="Adam R.D."/>
            <person name="Dahlstrom E.W."/>
            <person name="Martens C.A."/>
            <person name="Bruno D.P."/>
            <person name="Barbian K.D."/>
            <person name="Ricklefs S.M."/>
            <person name="Hernandez M.M."/>
            <person name="Narla N.P."/>
            <person name="Patel R.B."/>
            <person name="Porcella S.F."/>
            <person name="Nash T.E."/>
        </authorList>
    </citation>
    <scope>NUCLEOTIDE SEQUENCE [LARGE SCALE GENOMIC DNA]</scope>
    <source>
        <strain evidence="2 3">GS</strain>
    </source>
</reference>
<feature type="compositionally biased region" description="Low complexity" evidence="1">
    <location>
        <begin position="80"/>
        <end position="93"/>
    </location>
</feature>
<comment type="caution">
    <text evidence="2">The sequence shown here is derived from an EMBL/GenBank/DDBJ whole genome shotgun (WGS) entry which is preliminary data.</text>
</comment>
<feature type="compositionally biased region" description="Polar residues" evidence="1">
    <location>
        <begin position="42"/>
        <end position="57"/>
    </location>
</feature>
<feature type="compositionally biased region" description="Polar residues" evidence="1">
    <location>
        <begin position="203"/>
        <end position="228"/>
    </location>
</feature>
<protein>
    <submittedName>
        <fullName evidence="2">Uncharacterized protein</fullName>
    </submittedName>
</protein>
<dbReference type="VEuPathDB" id="GiardiaDB:QR46_2089"/>
<feature type="region of interest" description="Disordered" evidence="1">
    <location>
        <begin position="123"/>
        <end position="288"/>
    </location>
</feature>
<feature type="compositionally biased region" description="Polar residues" evidence="1">
    <location>
        <begin position="243"/>
        <end position="266"/>
    </location>
</feature>
<feature type="region of interest" description="Disordered" evidence="1">
    <location>
        <begin position="1"/>
        <end position="22"/>
    </location>
</feature>
<feature type="compositionally biased region" description="Basic and acidic residues" evidence="1">
    <location>
        <begin position="191"/>
        <end position="201"/>
    </location>
</feature>
<dbReference type="VEuPathDB" id="GiardiaDB:GL50803_0017612"/>
<name>V6U0C9_GIAIN</name>
<gene>
    <name evidence="2" type="ORF">GSB_150528</name>
</gene>
<proteinExistence type="predicted"/>
<feature type="region of interest" description="Disordered" evidence="1">
    <location>
        <begin position="41"/>
        <end position="104"/>
    </location>
</feature>
<accession>V6U0C9</accession>
<dbReference type="VEuPathDB" id="GiardiaDB:GL50581_2140"/>
<dbReference type="VEuPathDB" id="GiardiaDB:DHA2_150359"/>
<evidence type="ECO:0000313" key="2">
    <source>
        <dbReference type="EMBL" id="ESU44309.1"/>
    </source>
</evidence>
<feature type="non-terminal residue" evidence="2">
    <location>
        <position position="1"/>
    </location>
</feature>
<feature type="compositionally biased region" description="Polar residues" evidence="1">
    <location>
        <begin position="156"/>
        <end position="190"/>
    </location>
</feature>
<sequence>VLKQKQFPMPPKDITGYNSNQKMKDEMNTVTQLSQLACPPTSVITQPHQPQSQTRPPSYSEPGRQHFNDYPSLNSMITPSSGSSHSGSYHQQGTMGSIPASNTMGSAVSHPSYFAHTTIPTSQVNGQQRMPVGPSYHQQIPTSARDDQRHPMPGKTTPTLSAPSFTHTQPSGRPTHMQSGPSSAVPVQQHPQHDAYHDHRALSQRQQSQLPYSTYQHHSSPPYSQISGSLPFVQSKPELQTMGPRSTSAPLTTSMSAIHSSSTPSVQPAVAPRSPQTQDTSVPPPRFVPVYDRDTIEQRITGYYSKQSSDFASLIKLIQDSSAEYSCVFSDSLVADLIGASSLSSPSQGHLRAIGLTIQHMLTCVLEKAYELSVATNPEGSSILTDADVKNALTVLGFTSLAN</sequence>
<organism evidence="2 3">
    <name type="scientific">Giardia intestinalis</name>
    <name type="common">Giardia lamblia</name>
    <dbReference type="NCBI Taxonomy" id="5741"/>
    <lineage>
        <taxon>Eukaryota</taxon>
        <taxon>Metamonada</taxon>
        <taxon>Diplomonadida</taxon>
        <taxon>Hexamitidae</taxon>
        <taxon>Giardiinae</taxon>
        <taxon>Giardia</taxon>
    </lineage>
</organism>
<dbReference type="AlphaFoldDB" id="V6U0C9"/>
<reference evidence="3" key="1">
    <citation type="submission" date="2012-02" db="EMBL/GenBank/DDBJ databases">
        <title>Genome sequencing of Giardia lamblia Genotypes A2 and B isolates (DH and GS) and comparative analysis with the genomes of Genotypes A1 and E (WB and Pig).</title>
        <authorList>
            <person name="Adam R."/>
            <person name="Dahlstrom E."/>
            <person name="Martens C."/>
            <person name="Bruno D."/>
            <person name="Barbian K."/>
            <person name="Porcella S.F."/>
            <person name="Nash T."/>
        </authorList>
    </citation>
    <scope>NUCLEOTIDE SEQUENCE</scope>
    <source>
        <strain evidence="3">GS</strain>
    </source>
</reference>
<dbReference type="EMBL" id="AHHH01000025">
    <property type="protein sequence ID" value="ESU44309.1"/>
    <property type="molecule type" value="Genomic_DNA"/>
</dbReference>
<evidence type="ECO:0000256" key="1">
    <source>
        <dbReference type="SAM" id="MobiDB-lite"/>
    </source>
</evidence>
<evidence type="ECO:0000313" key="3">
    <source>
        <dbReference type="Proteomes" id="UP000018040"/>
    </source>
</evidence>
<dbReference type="Proteomes" id="UP000018040">
    <property type="component" value="Unassembled WGS sequence"/>
</dbReference>